<feature type="compositionally biased region" description="Polar residues" evidence="5">
    <location>
        <begin position="436"/>
        <end position="447"/>
    </location>
</feature>
<keyword evidence="8" id="KW-1185">Reference proteome</keyword>
<feature type="transmembrane region" description="Helical" evidence="6">
    <location>
        <begin position="220"/>
        <end position="239"/>
    </location>
</feature>
<comment type="subcellular location">
    <subcellularLocation>
        <location evidence="1">Membrane</location>
        <topology evidence="1">Multi-pass membrane protein</topology>
    </subcellularLocation>
</comment>
<accession>A0A9W8A153</accession>
<evidence type="ECO:0000256" key="2">
    <source>
        <dbReference type="ARBA" id="ARBA00022692"/>
    </source>
</evidence>
<dbReference type="GO" id="GO:0007189">
    <property type="term" value="P:adenylate cyclase-activating G protein-coupled receptor signaling pathway"/>
    <property type="evidence" value="ECO:0007669"/>
    <property type="project" value="TreeGrafter"/>
</dbReference>
<evidence type="ECO:0000256" key="1">
    <source>
        <dbReference type="ARBA" id="ARBA00004141"/>
    </source>
</evidence>
<dbReference type="OrthoDB" id="3251871at2759"/>
<dbReference type="GO" id="GO:0005886">
    <property type="term" value="C:plasma membrane"/>
    <property type="evidence" value="ECO:0007669"/>
    <property type="project" value="TreeGrafter"/>
</dbReference>
<feature type="region of interest" description="Disordered" evidence="5">
    <location>
        <begin position="373"/>
        <end position="409"/>
    </location>
</feature>
<evidence type="ECO:0000313" key="7">
    <source>
        <dbReference type="EMBL" id="KAJ1918665.1"/>
    </source>
</evidence>
<gene>
    <name evidence="7" type="ORF">H4219_002468</name>
</gene>
<feature type="compositionally biased region" description="Polar residues" evidence="5">
    <location>
        <begin position="382"/>
        <end position="395"/>
    </location>
</feature>
<proteinExistence type="predicted"/>
<keyword evidence="4 6" id="KW-0472">Membrane</keyword>
<reference evidence="7" key="1">
    <citation type="submission" date="2022-07" db="EMBL/GenBank/DDBJ databases">
        <title>Phylogenomic reconstructions and comparative analyses of Kickxellomycotina fungi.</title>
        <authorList>
            <person name="Reynolds N.K."/>
            <person name="Stajich J.E."/>
            <person name="Barry K."/>
            <person name="Grigoriev I.V."/>
            <person name="Crous P."/>
            <person name="Smith M.E."/>
        </authorList>
    </citation>
    <scope>NUCLEOTIDE SEQUENCE</scope>
    <source>
        <strain evidence="7">NBRC 100468</strain>
    </source>
</reference>
<dbReference type="PANTHER" id="PTHR23112:SF0">
    <property type="entry name" value="TRANSMEMBRANE PROTEIN 116"/>
    <property type="match status" value="1"/>
</dbReference>
<name>A0A9W8A153_9FUNG</name>
<feature type="transmembrane region" description="Helical" evidence="6">
    <location>
        <begin position="251"/>
        <end position="272"/>
    </location>
</feature>
<dbReference type="EMBL" id="JANBPU010000040">
    <property type="protein sequence ID" value="KAJ1918665.1"/>
    <property type="molecule type" value="Genomic_DNA"/>
</dbReference>
<organism evidence="7 8">
    <name type="scientific">Mycoemilia scoparia</name>
    <dbReference type="NCBI Taxonomy" id="417184"/>
    <lineage>
        <taxon>Eukaryota</taxon>
        <taxon>Fungi</taxon>
        <taxon>Fungi incertae sedis</taxon>
        <taxon>Zoopagomycota</taxon>
        <taxon>Kickxellomycotina</taxon>
        <taxon>Kickxellomycetes</taxon>
        <taxon>Kickxellales</taxon>
        <taxon>Kickxellaceae</taxon>
        <taxon>Mycoemilia</taxon>
    </lineage>
</organism>
<feature type="transmembrane region" description="Helical" evidence="6">
    <location>
        <begin position="30"/>
        <end position="50"/>
    </location>
</feature>
<evidence type="ECO:0000313" key="8">
    <source>
        <dbReference type="Proteomes" id="UP001150538"/>
    </source>
</evidence>
<comment type="caution">
    <text evidence="7">The sequence shown here is derived from an EMBL/GenBank/DDBJ whole genome shotgun (WGS) entry which is preliminary data.</text>
</comment>
<dbReference type="PANTHER" id="PTHR23112">
    <property type="entry name" value="G PROTEIN-COUPLED RECEPTOR 157-RELATED"/>
    <property type="match status" value="1"/>
</dbReference>
<keyword evidence="2 6" id="KW-0812">Transmembrane</keyword>
<dbReference type="GO" id="GO:0004930">
    <property type="term" value="F:G protein-coupled receptor activity"/>
    <property type="evidence" value="ECO:0007669"/>
    <property type="project" value="TreeGrafter"/>
</dbReference>
<dbReference type="Proteomes" id="UP001150538">
    <property type="component" value="Unassembled WGS sequence"/>
</dbReference>
<evidence type="ECO:0000256" key="5">
    <source>
        <dbReference type="SAM" id="MobiDB-lite"/>
    </source>
</evidence>
<evidence type="ECO:0000256" key="4">
    <source>
        <dbReference type="ARBA" id="ARBA00023136"/>
    </source>
</evidence>
<evidence type="ECO:0000256" key="6">
    <source>
        <dbReference type="SAM" id="Phobius"/>
    </source>
</evidence>
<evidence type="ECO:0000256" key="3">
    <source>
        <dbReference type="ARBA" id="ARBA00022989"/>
    </source>
</evidence>
<dbReference type="AlphaFoldDB" id="A0A9W8A153"/>
<sequence length="509" mass="56638">MVFATCCIATHLYFTAILNRSKLARKLSRWYELVAWALAIIITQPMFYIYKDIFEISEIQSLVIVDGSKKDIRTKAWLIYVWMALGILWCLAVCTMVVFKLLPIWRRTAAEISFNRPEGSDSHPTENYAGTSYYPIQQSNTVLSAAQSGAAGFNSDGTPKTQLGMSPENVAMSIGKRSDACLPANFGNGVIQASYLFNPTCTFSKKPAYIARRRREIRFMVMRLFLYPLIPIITTPWIIAYHTAVDAPIELGHLCLLMPSLQGIFNFVIFLINPTMDNFWRQLRSNLKEWWASRGGRGSNNVVCEKNNATTVNNGQQPHGFPPSHAVNTIDGVLSTSFNGTLAGTNHGATVIKNINHLNGHLAIDSISYLSSSHSNRSSESIPNDFSQTSATPIANNNRHHHHHLSNSSTIIPAHNNSYYYGNSISNTLGIPANRGTMTSPPHSPNIQHQQQQQHFGQSHRAASGNRTNDINVNGSSGFSIHSNHSDEGPAYKYDEEVYKRLYSGTIIL</sequence>
<feature type="compositionally biased region" description="Polar residues" evidence="5">
    <location>
        <begin position="465"/>
        <end position="483"/>
    </location>
</feature>
<feature type="transmembrane region" description="Helical" evidence="6">
    <location>
        <begin position="77"/>
        <end position="99"/>
    </location>
</feature>
<protein>
    <submittedName>
        <fullName evidence="7">Uncharacterized protein</fullName>
    </submittedName>
</protein>
<keyword evidence="3 6" id="KW-1133">Transmembrane helix</keyword>
<feature type="region of interest" description="Disordered" evidence="5">
    <location>
        <begin position="432"/>
        <end position="490"/>
    </location>
</feature>